<dbReference type="EMBL" id="JACIIX010000010">
    <property type="protein sequence ID" value="MBB6211353.1"/>
    <property type="molecule type" value="Genomic_DNA"/>
</dbReference>
<comment type="caution">
    <text evidence="2">The sequence shown here is derived from an EMBL/GenBank/DDBJ whole genome shotgun (WGS) entry which is preliminary data.</text>
</comment>
<dbReference type="PANTHER" id="PTHR36057">
    <property type="match status" value="1"/>
</dbReference>
<protein>
    <recommendedName>
        <fullName evidence="4">DUF1223 domain-containing protein</fullName>
    </recommendedName>
</protein>
<dbReference type="InterPro" id="IPR036249">
    <property type="entry name" value="Thioredoxin-like_sf"/>
</dbReference>
<gene>
    <name evidence="2" type="ORF">FHS48_002790</name>
</gene>
<dbReference type="RefSeq" id="WP_184264160.1">
    <property type="nucleotide sequence ID" value="NZ_JACIIX010000010.1"/>
</dbReference>
<dbReference type="Pfam" id="PF06764">
    <property type="entry name" value="DUF1223"/>
    <property type="match status" value="1"/>
</dbReference>
<keyword evidence="3" id="KW-1185">Reference proteome</keyword>
<dbReference type="PANTHER" id="PTHR36057:SF1">
    <property type="entry name" value="LIPOPROTEIN LIPID ATTACHMENT SITE-LIKE PROTEIN, PUTATIVE (DUF1223)-RELATED"/>
    <property type="match status" value="1"/>
</dbReference>
<feature type="chain" id="PRO_5030729123" description="DUF1223 domain-containing protein" evidence="1">
    <location>
        <begin position="33"/>
        <end position="252"/>
    </location>
</feature>
<evidence type="ECO:0000313" key="2">
    <source>
        <dbReference type="EMBL" id="MBB6211353.1"/>
    </source>
</evidence>
<dbReference type="InterPro" id="IPR010634">
    <property type="entry name" value="DUF1223"/>
</dbReference>
<dbReference type="AlphaFoldDB" id="A0A7X0DMR0"/>
<dbReference type="Proteomes" id="UP000544872">
    <property type="component" value="Unassembled WGS sequence"/>
</dbReference>
<evidence type="ECO:0008006" key="4">
    <source>
        <dbReference type="Google" id="ProtNLM"/>
    </source>
</evidence>
<reference evidence="2 3" key="1">
    <citation type="submission" date="2020-08" db="EMBL/GenBank/DDBJ databases">
        <title>Genomic Encyclopedia of Type Strains, Phase IV (KMG-IV): sequencing the most valuable type-strain genomes for metagenomic binning, comparative biology and taxonomic classification.</title>
        <authorList>
            <person name="Goeker M."/>
        </authorList>
    </citation>
    <scope>NUCLEOTIDE SEQUENCE [LARGE SCALE GENOMIC DNA]</scope>
    <source>
        <strain evidence="2 3">DSM 11590</strain>
    </source>
</reference>
<evidence type="ECO:0000256" key="1">
    <source>
        <dbReference type="SAM" id="SignalP"/>
    </source>
</evidence>
<proteinExistence type="predicted"/>
<evidence type="ECO:0000313" key="3">
    <source>
        <dbReference type="Proteomes" id="UP000544872"/>
    </source>
</evidence>
<organism evidence="2 3">
    <name type="scientific">Novispirillum itersonii</name>
    <name type="common">Aquaspirillum itersonii</name>
    <dbReference type="NCBI Taxonomy" id="189"/>
    <lineage>
        <taxon>Bacteria</taxon>
        <taxon>Pseudomonadati</taxon>
        <taxon>Pseudomonadota</taxon>
        <taxon>Alphaproteobacteria</taxon>
        <taxon>Rhodospirillales</taxon>
        <taxon>Novispirillaceae</taxon>
        <taxon>Novispirillum</taxon>
    </lineage>
</organism>
<accession>A0A7X0DMR0</accession>
<dbReference type="SUPFAM" id="SSF52833">
    <property type="entry name" value="Thioredoxin-like"/>
    <property type="match status" value="1"/>
</dbReference>
<feature type="signal peptide" evidence="1">
    <location>
        <begin position="1"/>
        <end position="32"/>
    </location>
</feature>
<keyword evidence="1" id="KW-0732">Signal</keyword>
<sequence>MTQHRTVLSGGWSARLYAAGVTVLWLSGPAVAAAPQAPEPDLPMTVVELFTSEGCSSCPPAEALLRELVARPSLLALEIHVDYWDALGWKDPFAAPAHTARQRAYAARVSGGQLYTPQMVINGHRDVIGSRRTEVDTLLRQSAPLPVRPVIRQQEGAFHVDLPESPAVTRPLTLWRVTYDLRQEVSVGRGENAGRRLVHSNVVRSLTVVGDWAGQAASLPLTPPEAGQGMAVLIQDGSGGPLAGAARWKPPE</sequence>
<name>A0A7X0DMR0_NOVIT</name>